<dbReference type="InterPro" id="IPR013830">
    <property type="entry name" value="SGNH_hydro"/>
</dbReference>
<dbReference type="EMBL" id="JACJJQ010000012">
    <property type="protein sequence ID" value="MBM6753887.1"/>
    <property type="molecule type" value="Genomic_DNA"/>
</dbReference>
<dbReference type="SUPFAM" id="SSF52266">
    <property type="entry name" value="SGNH hydrolase"/>
    <property type="match status" value="1"/>
</dbReference>
<evidence type="ECO:0000259" key="1">
    <source>
        <dbReference type="Pfam" id="PF13472"/>
    </source>
</evidence>
<dbReference type="GO" id="GO:0016787">
    <property type="term" value="F:hydrolase activity"/>
    <property type="evidence" value="ECO:0007669"/>
    <property type="project" value="UniProtKB-KW"/>
</dbReference>
<name>A0ABS2EN00_9LACO</name>
<dbReference type="CDD" id="cd04506">
    <property type="entry name" value="SGNH_hydrolase_YpmR_like"/>
    <property type="match status" value="1"/>
</dbReference>
<sequence>MKKQWWLIVFLIIGILGALTACSQQTNSKPAPRVPKKTLHLVALGDSLTYGVGDQQNNGGYVGQIKTRLQIHLHNQVVTSNYGVSGDRSDQILRRLDQQTQFQKDVKQADVIVMTVGGNDLLQTLEKELLVNSQPKLQTAIDQAGNTYQTKLIKLLRTIRQNNPQAPLFVFSIYDPVYTYFPTVTAINDSIEKWNQITKTTLAKYPQTYFVDINHQLSYGQYQTKASRQKLVKAANQANRSSISQAEVVKIMDGKGKNLNRYISTADNFHPNHAGYRLMTKALYQKMLKHNDFMYQERK</sequence>
<dbReference type="InterPro" id="IPR051532">
    <property type="entry name" value="Ester_Hydrolysis_Enzymes"/>
</dbReference>
<dbReference type="PROSITE" id="PS51257">
    <property type="entry name" value="PROKAR_LIPOPROTEIN"/>
    <property type="match status" value="1"/>
</dbReference>
<comment type="caution">
    <text evidence="2">The sequence shown here is derived from an EMBL/GenBank/DDBJ whole genome shotgun (WGS) entry which is preliminary data.</text>
</comment>
<accession>A0ABS2EN00</accession>
<keyword evidence="3" id="KW-1185">Reference proteome</keyword>
<evidence type="ECO:0000313" key="3">
    <source>
        <dbReference type="Proteomes" id="UP000776629"/>
    </source>
</evidence>
<proteinExistence type="predicted"/>
<protein>
    <submittedName>
        <fullName evidence="2">SGNH/GDSL hydrolase family protein</fullName>
    </submittedName>
</protein>
<feature type="domain" description="SGNH hydrolase-type esterase" evidence="1">
    <location>
        <begin position="43"/>
        <end position="278"/>
    </location>
</feature>
<dbReference type="Pfam" id="PF13472">
    <property type="entry name" value="Lipase_GDSL_2"/>
    <property type="match status" value="1"/>
</dbReference>
<dbReference type="Proteomes" id="UP000776629">
    <property type="component" value="Unassembled WGS sequence"/>
</dbReference>
<dbReference type="PANTHER" id="PTHR30383:SF27">
    <property type="entry name" value="SPORE GERMINATION LIPASE LIPC"/>
    <property type="match status" value="1"/>
</dbReference>
<keyword evidence="2" id="KW-0378">Hydrolase</keyword>
<dbReference type="InterPro" id="IPR036514">
    <property type="entry name" value="SGNH_hydro_sf"/>
</dbReference>
<organism evidence="2 3">
    <name type="scientific">Limosilactobacillus alvi</name>
    <dbReference type="NCBI Taxonomy" id="990412"/>
    <lineage>
        <taxon>Bacteria</taxon>
        <taxon>Bacillati</taxon>
        <taxon>Bacillota</taxon>
        <taxon>Bacilli</taxon>
        <taxon>Lactobacillales</taxon>
        <taxon>Lactobacillaceae</taxon>
        <taxon>Limosilactobacillus</taxon>
    </lineage>
</organism>
<reference evidence="2 3" key="1">
    <citation type="journal article" date="2021" name="Sci. Rep.">
        <title>The distribution of antibiotic resistance genes in chicken gut microbiota commensals.</title>
        <authorList>
            <person name="Juricova H."/>
            <person name="Matiasovicova J."/>
            <person name="Kubasova T."/>
            <person name="Cejkova D."/>
            <person name="Rychlik I."/>
        </authorList>
    </citation>
    <scope>NUCLEOTIDE SEQUENCE [LARGE SCALE GENOMIC DNA]</scope>
    <source>
        <strain evidence="2 3">An810</strain>
    </source>
</reference>
<dbReference type="Gene3D" id="3.40.50.1110">
    <property type="entry name" value="SGNH hydrolase"/>
    <property type="match status" value="1"/>
</dbReference>
<evidence type="ECO:0000313" key="2">
    <source>
        <dbReference type="EMBL" id="MBM6753887.1"/>
    </source>
</evidence>
<dbReference type="PANTHER" id="PTHR30383">
    <property type="entry name" value="THIOESTERASE 1/PROTEASE 1/LYSOPHOSPHOLIPASE L1"/>
    <property type="match status" value="1"/>
</dbReference>
<gene>
    <name evidence="2" type="ORF">H5993_03810</name>
</gene>